<evidence type="ECO:0000313" key="2">
    <source>
        <dbReference type="Proteomes" id="UP000000485"/>
    </source>
</evidence>
<dbReference type="HOGENOM" id="CLU_132537_0_0_11"/>
<dbReference type="InterPro" id="IPR023393">
    <property type="entry name" value="START-like_dom_sf"/>
</dbReference>
<gene>
    <name evidence="1" type="ordered locus">Celgi_3154</name>
</gene>
<organism evidence="1 2">
    <name type="scientific">Cellulomonas gilvus (strain ATCC 13127 / NRRL B-14078)</name>
    <name type="common">Cellvibrio gilvus</name>
    <dbReference type="NCBI Taxonomy" id="593907"/>
    <lineage>
        <taxon>Bacteria</taxon>
        <taxon>Bacillati</taxon>
        <taxon>Actinomycetota</taxon>
        <taxon>Actinomycetes</taxon>
        <taxon>Micrococcales</taxon>
        <taxon>Cellulomonadaceae</taxon>
        <taxon>Cellulomonas</taxon>
    </lineage>
</organism>
<dbReference type="KEGG" id="cga:Celgi_3154"/>
<dbReference type="Proteomes" id="UP000000485">
    <property type="component" value="Chromosome"/>
</dbReference>
<dbReference type="RefSeq" id="WP_013885162.1">
    <property type="nucleotide sequence ID" value="NC_015671.1"/>
</dbReference>
<sequence length="134" mass="14829">MTHESRHLSVFVARPQQEVYAFVADPANLPRWAPGLGTEVHRVDDAWFVETPHGRVQVTFAPHNDLGVLDHRVVTPTGEVVDVPLRVLAVGDQSEVVFTLRRGAGMTDDELDRDEQLVTADLARLKQIMEAGPA</sequence>
<keyword evidence="2" id="KW-1185">Reference proteome</keyword>
<reference evidence="2" key="1">
    <citation type="submission" date="2011-04" db="EMBL/GenBank/DDBJ databases">
        <title>Complete sequence of Cellvibrio gilvus ATCC 13127.</title>
        <authorList>
            <person name="Lucas S."/>
            <person name="Han J."/>
            <person name="Lapidus A."/>
            <person name="Cheng J.-F."/>
            <person name="Goodwin L."/>
            <person name="Pitluck S."/>
            <person name="Peters L."/>
            <person name="Munk A."/>
            <person name="Detter J.C."/>
            <person name="Han C."/>
            <person name="Tapia R."/>
            <person name="Land M."/>
            <person name="Hauser L."/>
            <person name="Kyrpides N."/>
            <person name="Ivanova N."/>
            <person name="Ovchinnikova G."/>
            <person name="Pagani I."/>
            <person name="Mead D."/>
            <person name="Brumm P."/>
            <person name="Woyke T."/>
        </authorList>
    </citation>
    <scope>NUCLEOTIDE SEQUENCE [LARGE SCALE GENOMIC DNA]</scope>
    <source>
        <strain evidence="2">ATCC 13127 / NRRL B-14078</strain>
    </source>
</reference>
<name>F8A7W2_CELGA</name>
<proteinExistence type="predicted"/>
<protein>
    <submittedName>
        <fullName evidence="1">Polyketide cyclase/dehydrase</fullName>
    </submittedName>
</protein>
<dbReference type="SUPFAM" id="SSF55961">
    <property type="entry name" value="Bet v1-like"/>
    <property type="match status" value="1"/>
</dbReference>
<dbReference type="EMBL" id="CP002665">
    <property type="protein sequence ID" value="AEI13645.1"/>
    <property type="molecule type" value="Genomic_DNA"/>
</dbReference>
<evidence type="ECO:0000313" key="1">
    <source>
        <dbReference type="EMBL" id="AEI13645.1"/>
    </source>
</evidence>
<dbReference type="AlphaFoldDB" id="F8A7W2"/>
<accession>F8A7W2</accession>
<dbReference type="OrthoDB" id="880456at2"/>
<dbReference type="Gene3D" id="3.30.530.20">
    <property type="match status" value="1"/>
</dbReference>
<dbReference type="STRING" id="593907.Celgi_3154"/>
<dbReference type="eggNOG" id="COG5637">
    <property type="taxonomic scope" value="Bacteria"/>
</dbReference>